<dbReference type="EMBL" id="QXTG01000002">
    <property type="protein sequence ID" value="RIX27553.1"/>
    <property type="molecule type" value="Genomic_DNA"/>
</dbReference>
<sequence>MNPLSWTAAVVAALLMTGSAAYAAVGLRPSARARTGRGALTALAVCWGLALVLVAVAIGARLLA</sequence>
<keyword evidence="2" id="KW-0732">Signal</keyword>
<accession>A0A3A1TTK3</accession>
<evidence type="ECO:0000313" key="3">
    <source>
        <dbReference type="EMBL" id="RIX27553.1"/>
    </source>
</evidence>
<keyword evidence="1" id="KW-1133">Transmembrane helix</keyword>
<reference evidence="4" key="1">
    <citation type="submission" date="2018-09" db="EMBL/GenBank/DDBJ databases">
        <authorList>
            <person name="Kim I."/>
        </authorList>
    </citation>
    <scope>NUCLEOTIDE SEQUENCE [LARGE SCALE GENOMIC DNA]</scope>
    <source>
        <strain evidence="4">DD4a</strain>
    </source>
</reference>
<dbReference type="AlphaFoldDB" id="A0A3A1TTK3"/>
<evidence type="ECO:0000256" key="1">
    <source>
        <dbReference type="SAM" id="Phobius"/>
    </source>
</evidence>
<comment type="caution">
    <text evidence="3">The sequence shown here is derived from an EMBL/GenBank/DDBJ whole genome shotgun (WGS) entry which is preliminary data.</text>
</comment>
<evidence type="ECO:0000256" key="2">
    <source>
        <dbReference type="SAM" id="SignalP"/>
    </source>
</evidence>
<keyword evidence="1" id="KW-0812">Transmembrane</keyword>
<gene>
    <name evidence="3" type="ORF">D1781_08215</name>
</gene>
<dbReference type="RefSeq" id="WP_119481862.1">
    <property type="nucleotide sequence ID" value="NZ_QXTG01000002.1"/>
</dbReference>
<feature type="transmembrane region" description="Helical" evidence="1">
    <location>
        <begin position="39"/>
        <end position="63"/>
    </location>
</feature>
<organism evidence="3 4">
    <name type="scientific">Amnibacterium setariae</name>
    <dbReference type="NCBI Taxonomy" id="2306585"/>
    <lineage>
        <taxon>Bacteria</taxon>
        <taxon>Bacillati</taxon>
        <taxon>Actinomycetota</taxon>
        <taxon>Actinomycetes</taxon>
        <taxon>Micrococcales</taxon>
        <taxon>Microbacteriaceae</taxon>
        <taxon>Amnibacterium</taxon>
    </lineage>
</organism>
<feature type="signal peptide" evidence="2">
    <location>
        <begin position="1"/>
        <end position="23"/>
    </location>
</feature>
<keyword evidence="4" id="KW-1185">Reference proteome</keyword>
<proteinExistence type="predicted"/>
<feature type="chain" id="PRO_5017442392" evidence="2">
    <location>
        <begin position="24"/>
        <end position="64"/>
    </location>
</feature>
<keyword evidence="1" id="KW-0472">Membrane</keyword>
<dbReference type="Proteomes" id="UP000265742">
    <property type="component" value="Unassembled WGS sequence"/>
</dbReference>
<protein>
    <submittedName>
        <fullName evidence="3">Uncharacterized protein</fullName>
    </submittedName>
</protein>
<evidence type="ECO:0000313" key="4">
    <source>
        <dbReference type="Proteomes" id="UP000265742"/>
    </source>
</evidence>
<name>A0A3A1TTK3_9MICO</name>